<evidence type="ECO:0000259" key="1">
    <source>
        <dbReference type="Pfam" id="PF12770"/>
    </source>
</evidence>
<dbReference type="PANTHER" id="PTHR10098">
    <property type="entry name" value="RAPSYN-RELATED"/>
    <property type="match status" value="1"/>
</dbReference>
<dbReference type="InterPro" id="IPR024983">
    <property type="entry name" value="CHAT_dom"/>
</dbReference>
<evidence type="ECO:0000313" key="3">
    <source>
        <dbReference type="Proteomes" id="UP001596504"/>
    </source>
</evidence>
<dbReference type="RefSeq" id="WP_380666554.1">
    <property type="nucleotide sequence ID" value="NZ_JBHTCJ010000004.1"/>
</dbReference>
<protein>
    <submittedName>
        <fullName evidence="2">CHAT domain-containing protein</fullName>
    </submittedName>
</protein>
<dbReference type="Pfam" id="PF12770">
    <property type="entry name" value="CHAT"/>
    <property type="match status" value="1"/>
</dbReference>
<dbReference type="EMBL" id="JBHTCJ010000004">
    <property type="protein sequence ID" value="MFC7341551.1"/>
    <property type="molecule type" value="Genomic_DNA"/>
</dbReference>
<comment type="caution">
    <text evidence="2">The sequence shown here is derived from an EMBL/GenBank/DDBJ whole genome shotgun (WGS) entry which is preliminary data.</text>
</comment>
<dbReference type="InterPro" id="IPR011990">
    <property type="entry name" value="TPR-like_helical_dom_sf"/>
</dbReference>
<evidence type="ECO:0000313" key="2">
    <source>
        <dbReference type="EMBL" id="MFC7341551.1"/>
    </source>
</evidence>
<dbReference type="SMART" id="SM00028">
    <property type="entry name" value="TPR"/>
    <property type="match status" value="4"/>
</dbReference>
<gene>
    <name evidence="2" type="ORF">ACFQRI_09015</name>
</gene>
<feature type="domain" description="CHAT" evidence="1">
    <location>
        <begin position="626"/>
        <end position="855"/>
    </location>
</feature>
<sequence>MSAGAAVAPPSSDELAVGWREKACAEPVSALAEAEDLLAARGSADQRRVLARHVAALACVELGRAEQARRHAELGLADALRRGEPEPAAQLRLTLAWIELERGATAACRVRLAEAEPQLDAAGRARACCLRGLLHVQTGRHRKARERFTAALDRLGAGDRRWRANALLGRGLANLYDNRLADAEEDLAAAEEIFAAEGRSLRAGGCRHNRGCVAHRAGDLPRALRLFEQAQAIGLDESVLPEAMVDRGEALAAAGLTEQARVIMERAAERLEACGRSGRLAETRLALAGCALRAGDPVAAATEASAARRSFRGQRRPAWAALACAVAWQAKLRAGRYSRFTLAAARRVAAECERFGWAVPAAELRITAARCAQRAGLGGTARALLGGCATPRTGAPPQERALGHLAEALLAEQDGDAARLFRACRDGLRQVDEQAAGMAAFELRVHALGVADELGEVAVRAALRVGDPRLVLRWTERSRAAALQRRALRPPSDRRLGVELVELRAAVQDVSRGARPERGRDEVARRERRVRQRAMLAQGGTRKLPDPGGLAEISAELGDSALLSFFAHDGSVLAASIMDGVTRLHALGAVREVEQQVGRLRHLLARQATGVAARAAPMFQHGTEVTAADLQARLLGPVLPELERGRPLVVVPTGALHLLPWSALPTCRGRSVTVAPSIRCWRGGAERVRRGAPAGPGAWIAGPGLEHAEREVRALHERHGGRLLRGSEATCEQVLSTLDGAGTVHLAAHGHFRSDQPLMSCVDLADGPMFAHDLDRLHRSPTTVVLSACDVGKSAVSRGDQLRGLTTTLLDRGAATVIASVVPVPDERTAEVMCALHDALAAGRPPAAALARAQAAHGESGFICVGYGGGR</sequence>
<keyword evidence="3" id="KW-1185">Reference proteome</keyword>
<accession>A0ABW2LGE6</accession>
<dbReference type="Gene3D" id="1.25.40.10">
    <property type="entry name" value="Tetratricopeptide repeat domain"/>
    <property type="match status" value="2"/>
</dbReference>
<proteinExistence type="predicted"/>
<dbReference type="SUPFAM" id="SSF48452">
    <property type="entry name" value="TPR-like"/>
    <property type="match status" value="1"/>
</dbReference>
<dbReference type="InterPro" id="IPR019734">
    <property type="entry name" value="TPR_rpt"/>
</dbReference>
<dbReference type="PANTHER" id="PTHR10098:SF108">
    <property type="entry name" value="TETRATRICOPEPTIDE REPEAT PROTEIN 28"/>
    <property type="match status" value="1"/>
</dbReference>
<name>A0ABW2LGE6_9PSEU</name>
<reference evidence="3" key="1">
    <citation type="journal article" date="2019" name="Int. J. Syst. Evol. Microbiol.">
        <title>The Global Catalogue of Microorganisms (GCM) 10K type strain sequencing project: providing services to taxonomists for standard genome sequencing and annotation.</title>
        <authorList>
            <consortium name="The Broad Institute Genomics Platform"/>
            <consortium name="The Broad Institute Genome Sequencing Center for Infectious Disease"/>
            <person name="Wu L."/>
            <person name="Ma J."/>
        </authorList>
    </citation>
    <scope>NUCLEOTIDE SEQUENCE [LARGE SCALE GENOMIC DNA]</scope>
    <source>
        <strain evidence="3">WLHS5</strain>
    </source>
</reference>
<dbReference type="Proteomes" id="UP001596504">
    <property type="component" value="Unassembled WGS sequence"/>
</dbReference>
<organism evidence="2 3">
    <name type="scientific">Saccharopolyspora griseoalba</name>
    <dbReference type="NCBI Taxonomy" id="1431848"/>
    <lineage>
        <taxon>Bacteria</taxon>
        <taxon>Bacillati</taxon>
        <taxon>Actinomycetota</taxon>
        <taxon>Actinomycetes</taxon>
        <taxon>Pseudonocardiales</taxon>
        <taxon>Pseudonocardiaceae</taxon>
        <taxon>Saccharopolyspora</taxon>
    </lineage>
</organism>